<feature type="region of interest" description="Disordered" evidence="1">
    <location>
        <begin position="366"/>
        <end position="410"/>
    </location>
</feature>
<reference evidence="3" key="1">
    <citation type="journal article" date="2020" name="Nature">
        <title>Giant virus diversity and host interactions through global metagenomics.</title>
        <authorList>
            <person name="Schulz F."/>
            <person name="Roux S."/>
            <person name="Paez-Espino D."/>
            <person name="Jungbluth S."/>
            <person name="Walsh D.A."/>
            <person name="Denef V.J."/>
            <person name="McMahon K.D."/>
            <person name="Konstantinidis K.T."/>
            <person name="Eloe-Fadrosh E.A."/>
            <person name="Kyrpides N.C."/>
            <person name="Woyke T."/>
        </authorList>
    </citation>
    <scope>NUCLEOTIDE SEQUENCE</scope>
    <source>
        <strain evidence="3">GVMAG-S-1101182-85</strain>
    </source>
</reference>
<dbReference type="InterPro" id="IPR036869">
    <property type="entry name" value="J_dom_sf"/>
</dbReference>
<organism evidence="3">
    <name type="scientific">viral metagenome</name>
    <dbReference type="NCBI Taxonomy" id="1070528"/>
    <lineage>
        <taxon>unclassified sequences</taxon>
        <taxon>metagenomes</taxon>
        <taxon>organismal metagenomes</taxon>
    </lineage>
</organism>
<dbReference type="CDD" id="cd06257">
    <property type="entry name" value="DnaJ"/>
    <property type="match status" value="1"/>
</dbReference>
<feature type="domain" description="J" evidence="2">
    <location>
        <begin position="139"/>
        <end position="194"/>
    </location>
</feature>
<accession>A0A6C0K8K0</accession>
<evidence type="ECO:0000256" key="1">
    <source>
        <dbReference type="SAM" id="MobiDB-lite"/>
    </source>
</evidence>
<dbReference type="PROSITE" id="PS50076">
    <property type="entry name" value="DNAJ_2"/>
    <property type="match status" value="1"/>
</dbReference>
<dbReference type="SUPFAM" id="SSF46565">
    <property type="entry name" value="Chaperone J-domain"/>
    <property type="match status" value="1"/>
</dbReference>
<feature type="region of interest" description="Disordered" evidence="1">
    <location>
        <begin position="69"/>
        <end position="128"/>
    </location>
</feature>
<feature type="compositionally biased region" description="Polar residues" evidence="1">
    <location>
        <begin position="83"/>
        <end position="110"/>
    </location>
</feature>
<dbReference type="InterPro" id="IPR001623">
    <property type="entry name" value="DnaJ_domain"/>
</dbReference>
<dbReference type="EMBL" id="MN740829">
    <property type="protein sequence ID" value="QHU14039.1"/>
    <property type="molecule type" value="Genomic_DNA"/>
</dbReference>
<evidence type="ECO:0000313" key="3">
    <source>
        <dbReference type="EMBL" id="QHU14039.1"/>
    </source>
</evidence>
<name>A0A6C0K8K0_9ZZZZ</name>
<dbReference type="AlphaFoldDB" id="A0A6C0K8K0"/>
<dbReference type="Gene3D" id="1.10.287.110">
    <property type="entry name" value="DnaJ domain"/>
    <property type="match status" value="1"/>
</dbReference>
<dbReference type="SMART" id="SM00271">
    <property type="entry name" value="DnaJ"/>
    <property type="match status" value="1"/>
</dbReference>
<evidence type="ECO:0000259" key="2">
    <source>
        <dbReference type="PROSITE" id="PS50076"/>
    </source>
</evidence>
<proteinExistence type="predicted"/>
<protein>
    <recommendedName>
        <fullName evidence="2">J domain-containing protein</fullName>
    </recommendedName>
</protein>
<sequence length="432" mass="48220">MGNQVSQHIPEAHIRIYRNVCSIQSPVTRVQMLETLLQGQEYVTSAKYIGIYGPILTYMAAVRRGDPALLPGERQSGERQSGERSQASIQQLPSINQHPTAQQRQRLSNGQGSGQGESRIISRTGDPSQHGQAISFFSQCLSILGLQEEVVLDEKTLKEAYKLASLRSHPDKGGSEEAFDRVTRAYAYLGEILRRVRGGRSETVNVANESPATLTSSRDQTSDSWKMAEPVKLNPKSLNMETFNKVFEETRLPDPDGDGYGDWLKNEAAESNNKQNKFTGKFNRDVFNSAFESEIRSRATTSNGQIAIMQPQALMMAPTMGIELGREKPDDFTAANLNGLKYTDLKKAYTSESMFSHQVAGVQLNTKSVESARTERKATPAPLSDSEMAAVAEGERQQTLRQQQQAKRIVDEDQRITDHFQRLQRYVITNNK</sequence>